<evidence type="ECO:0000313" key="3">
    <source>
        <dbReference type="EMBL" id="KAH7985434.1"/>
    </source>
</evidence>
<evidence type="ECO:0000313" key="4">
    <source>
        <dbReference type="Proteomes" id="UP000821866"/>
    </source>
</evidence>
<organism evidence="3 4">
    <name type="scientific">Rhipicephalus microplus</name>
    <name type="common">Cattle tick</name>
    <name type="synonym">Boophilus microplus</name>
    <dbReference type="NCBI Taxonomy" id="6941"/>
    <lineage>
        <taxon>Eukaryota</taxon>
        <taxon>Metazoa</taxon>
        <taxon>Ecdysozoa</taxon>
        <taxon>Arthropoda</taxon>
        <taxon>Chelicerata</taxon>
        <taxon>Arachnida</taxon>
        <taxon>Acari</taxon>
        <taxon>Parasitiformes</taxon>
        <taxon>Ixodida</taxon>
        <taxon>Ixodoidea</taxon>
        <taxon>Ixodidae</taxon>
        <taxon>Rhipicephalinae</taxon>
        <taxon>Rhipicephalus</taxon>
        <taxon>Boophilus</taxon>
    </lineage>
</organism>
<keyword evidence="4" id="KW-1185">Reference proteome</keyword>
<dbReference type="InterPro" id="IPR057251">
    <property type="entry name" value="FP_C"/>
</dbReference>
<proteinExistence type="predicted"/>
<protein>
    <recommendedName>
        <fullName evidence="2">FP protein C-terminal domain-containing protein</fullName>
    </recommendedName>
</protein>
<evidence type="ECO:0000256" key="1">
    <source>
        <dbReference type="SAM" id="MobiDB-lite"/>
    </source>
</evidence>
<feature type="domain" description="FP protein C-terminal" evidence="2">
    <location>
        <begin position="80"/>
        <end position="104"/>
    </location>
</feature>
<dbReference type="Pfam" id="PF25298">
    <property type="entry name" value="Baculo_FP_2nd"/>
    <property type="match status" value="1"/>
</dbReference>
<dbReference type="AlphaFoldDB" id="A0A9J6D1X0"/>
<dbReference type="EMBL" id="JABSTU010001796">
    <property type="protein sequence ID" value="KAH7985434.1"/>
    <property type="molecule type" value="Genomic_DNA"/>
</dbReference>
<evidence type="ECO:0000259" key="2">
    <source>
        <dbReference type="Pfam" id="PF25298"/>
    </source>
</evidence>
<gene>
    <name evidence="3" type="ORF">HPB51_026831</name>
</gene>
<dbReference type="Proteomes" id="UP000821866">
    <property type="component" value="Unassembled WGS sequence"/>
</dbReference>
<name>A0A9J6D1X0_RHIMP</name>
<comment type="caution">
    <text evidence="3">The sequence shown here is derived from an EMBL/GenBank/DDBJ whole genome shotgun (WGS) entry which is preliminary data.</text>
</comment>
<sequence length="152" mass="17074">MPFIEKEDTLSRVNDLAKRLDLQTLSDCDVESMHRLPPRKGKPPVILIRFARLSLKAAWLAKRAELREKNSNIQLFDNLTPANKKLLWMARTRATEMNYRFTWTTATSRPKLLTTEPADAVAPGGPLHQLSPGHPNVVRGPEADPGPEADLD</sequence>
<feature type="region of interest" description="Disordered" evidence="1">
    <location>
        <begin position="112"/>
        <end position="152"/>
    </location>
</feature>
<reference evidence="3" key="1">
    <citation type="journal article" date="2020" name="Cell">
        <title>Large-Scale Comparative Analyses of Tick Genomes Elucidate Their Genetic Diversity and Vector Capacities.</title>
        <authorList>
            <consortium name="Tick Genome and Microbiome Consortium (TIGMIC)"/>
            <person name="Jia N."/>
            <person name="Wang J."/>
            <person name="Shi W."/>
            <person name="Du L."/>
            <person name="Sun Y."/>
            <person name="Zhan W."/>
            <person name="Jiang J.F."/>
            <person name="Wang Q."/>
            <person name="Zhang B."/>
            <person name="Ji P."/>
            <person name="Bell-Sakyi L."/>
            <person name="Cui X.M."/>
            <person name="Yuan T.T."/>
            <person name="Jiang B.G."/>
            <person name="Yang W.F."/>
            <person name="Lam T.T."/>
            <person name="Chang Q.C."/>
            <person name="Ding S.J."/>
            <person name="Wang X.J."/>
            <person name="Zhu J.G."/>
            <person name="Ruan X.D."/>
            <person name="Zhao L."/>
            <person name="Wei J.T."/>
            <person name="Ye R.Z."/>
            <person name="Que T.C."/>
            <person name="Du C.H."/>
            <person name="Zhou Y.H."/>
            <person name="Cheng J.X."/>
            <person name="Dai P.F."/>
            <person name="Guo W.B."/>
            <person name="Han X.H."/>
            <person name="Huang E.J."/>
            <person name="Li L.F."/>
            <person name="Wei W."/>
            <person name="Gao Y.C."/>
            <person name="Liu J.Z."/>
            <person name="Shao H.Z."/>
            <person name="Wang X."/>
            <person name="Wang C.C."/>
            <person name="Yang T.C."/>
            <person name="Huo Q.B."/>
            <person name="Li W."/>
            <person name="Chen H.Y."/>
            <person name="Chen S.E."/>
            <person name="Zhou L.G."/>
            <person name="Ni X.B."/>
            <person name="Tian J.H."/>
            <person name="Sheng Y."/>
            <person name="Liu T."/>
            <person name="Pan Y.S."/>
            <person name="Xia L.Y."/>
            <person name="Li J."/>
            <person name="Zhao F."/>
            <person name="Cao W.C."/>
        </authorList>
    </citation>
    <scope>NUCLEOTIDE SEQUENCE</scope>
    <source>
        <strain evidence="3">Rmic-2018</strain>
    </source>
</reference>
<reference evidence="3" key="2">
    <citation type="submission" date="2021-09" db="EMBL/GenBank/DDBJ databases">
        <authorList>
            <person name="Jia N."/>
            <person name="Wang J."/>
            <person name="Shi W."/>
            <person name="Du L."/>
            <person name="Sun Y."/>
            <person name="Zhan W."/>
            <person name="Jiang J."/>
            <person name="Wang Q."/>
            <person name="Zhang B."/>
            <person name="Ji P."/>
            <person name="Sakyi L.B."/>
            <person name="Cui X."/>
            <person name="Yuan T."/>
            <person name="Jiang B."/>
            <person name="Yang W."/>
            <person name="Lam T.T.-Y."/>
            <person name="Chang Q."/>
            <person name="Ding S."/>
            <person name="Wang X."/>
            <person name="Zhu J."/>
            <person name="Ruan X."/>
            <person name="Zhao L."/>
            <person name="Wei J."/>
            <person name="Que T."/>
            <person name="Du C."/>
            <person name="Cheng J."/>
            <person name="Dai P."/>
            <person name="Han X."/>
            <person name="Huang E."/>
            <person name="Gao Y."/>
            <person name="Liu J."/>
            <person name="Shao H."/>
            <person name="Ye R."/>
            <person name="Li L."/>
            <person name="Wei W."/>
            <person name="Wang X."/>
            <person name="Wang C."/>
            <person name="Huo Q."/>
            <person name="Li W."/>
            <person name="Guo W."/>
            <person name="Chen H."/>
            <person name="Chen S."/>
            <person name="Zhou L."/>
            <person name="Zhou L."/>
            <person name="Ni X."/>
            <person name="Tian J."/>
            <person name="Zhou Y."/>
            <person name="Sheng Y."/>
            <person name="Liu T."/>
            <person name="Pan Y."/>
            <person name="Xia L."/>
            <person name="Li J."/>
            <person name="Zhao F."/>
            <person name="Cao W."/>
        </authorList>
    </citation>
    <scope>NUCLEOTIDE SEQUENCE</scope>
    <source>
        <strain evidence="3">Rmic-2018</strain>
        <tissue evidence="3">Larvae</tissue>
    </source>
</reference>
<accession>A0A9J6D1X0</accession>